<evidence type="ECO:0000256" key="9">
    <source>
        <dbReference type="ARBA" id="ARBA00022902"/>
    </source>
</evidence>
<accession>A0A7K9YGM8</accession>
<dbReference type="GO" id="GO:0007417">
    <property type="term" value="P:central nervous system development"/>
    <property type="evidence" value="ECO:0007669"/>
    <property type="project" value="UniProtKB-ARBA"/>
</dbReference>
<name>A0A7K9YGM8_9GALL</name>
<feature type="domain" description="Ig-like" evidence="19">
    <location>
        <begin position="113"/>
        <end position="200"/>
    </location>
</feature>
<dbReference type="OrthoDB" id="428111at2759"/>
<dbReference type="SUPFAM" id="SSF49265">
    <property type="entry name" value="Fibronectin type III"/>
    <property type="match status" value="2"/>
</dbReference>
<evidence type="ECO:0000256" key="1">
    <source>
        <dbReference type="ARBA" id="ARBA00004479"/>
    </source>
</evidence>
<dbReference type="FunFam" id="2.60.40.10:FF:000026">
    <property type="entry name" value="roundabout homolog 2 isoform X1"/>
    <property type="match status" value="1"/>
</dbReference>
<evidence type="ECO:0000256" key="3">
    <source>
        <dbReference type="ARBA" id="ARBA00022500"/>
    </source>
</evidence>
<dbReference type="FunFam" id="2.60.40.10:FF:000053">
    <property type="entry name" value="Roundabout guidance receptor 1"/>
    <property type="match status" value="1"/>
</dbReference>
<evidence type="ECO:0000256" key="6">
    <source>
        <dbReference type="ARBA" id="ARBA00022729"/>
    </source>
</evidence>
<evidence type="ECO:0000256" key="16">
    <source>
        <dbReference type="ARBA" id="ARBA00061206"/>
    </source>
</evidence>
<keyword evidence="11 18" id="KW-0472">Membrane</keyword>
<keyword evidence="22" id="KW-1185">Reference proteome</keyword>
<dbReference type="GO" id="GO:0051239">
    <property type="term" value="P:regulation of multicellular organismal process"/>
    <property type="evidence" value="ECO:0007669"/>
    <property type="project" value="UniProtKB-ARBA"/>
</dbReference>
<feature type="domain" description="Ig-like" evidence="19">
    <location>
        <begin position="205"/>
        <end position="289"/>
    </location>
</feature>
<evidence type="ECO:0000256" key="18">
    <source>
        <dbReference type="SAM" id="Phobius"/>
    </source>
</evidence>
<feature type="non-terminal residue" evidence="21">
    <location>
        <position position="1277"/>
    </location>
</feature>
<feature type="compositionally biased region" description="Basic and acidic residues" evidence="17">
    <location>
        <begin position="1130"/>
        <end position="1142"/>
    </location>
</feature>
<comment type="similarity">
    <text evidence="16">Belongs to the immunoglobulin superfamily. ROBO family.</text>
</comment>
<dbReference type="SMART" id="SM00406">
    <property type="entry name" value="IGv"/>
    <property type="match status" value="4"/>
</dbReference>
<gene>
    <name evidence="21" type="primary">Robo2_2</name>
    <name evidence="21" type="ORF">ODOGUJ_R06225</name>
</gene>
<dbReference type="Pfam" id="PF07679">
    <property type="entry name" value="I-set"/>
    <property type="match status" value="3"/>
</dbReference>
<protein>
    <submittedName>
        <fullName evidence="21">ROBO2 protein</fullName>
    </submittedName>
</protein>
<dbReference type="SMART" id="SM00409">
    <property type="entry name" value="IG"/>
    <property type="match status" value="5"/>
</dbReference>
<feature type="compositionally biased region" description="Low complexity" evidence="17">
    <location>
        <begin position="1254"/>
        <end position="1265"/>
    </location>
</feature>
<keyword evidence="4" id="KW-0597">Phosphoprotein</keyword>
<keyword evidence="15" id="KW-0393">Immunoglobulin domain</keyword>
<evidence type="ECO:0000256" key="15">
    <source>
        <dbReference type="ARBA" id="ARBA00023319"/>
    </source>
</evidence>
<dbReference type="InterPro" id="IPR003599">
    <property type="entry name" value="Ig_sub"/>
</dbReference>
<feature type="transmembrane region" description="Helical" evidence="18">
    <location>
        <begin position="882"/>
        <end position="903"/>
    </location>
</feature>
<dbReference type="Pfam" id="PF00041">
    <property type="entry name" value="fn3"/>
    <property type="match status" value="2"/>
</dbReference>
<evidence type="ECO:0000256" key="12">
    <source>
        <dbReference type="ARBA" id="ARBA00023157"/>
    </source>
</evidence>
<dbReference type="InterPro" id="IPR003598">
    <property type="entry name" value="Ig_sub2"/>
</dbReference>
<sequence length="1277" mass="135920">GSHPRLEDSAPRIVEHPTDLLVSRGEPATLSCRAEGRPSPTVEWYKDGERVETDREDPRSHRMLLPSGSLFFLRIVHGRRSKPDEGIYVCVARNYLGEATSRNASLEVAVLRDDFRQSPGDVVVAAGEPAVLECVPPRGHPEPTVTWKKDGTWVSDKDERITIRAGKLMMATTRKSDAGIYVCVATNVVGERDSEPAELVVFERPAFGRRPQNQAVLEDQAAEFPCEALGDPTPTARWRREDGELPVGRWELLPDNTLRISRVRTEDEGTYTCMAENSVGRSEASGTLIVRVPPQLVTRPRNQTVPPGQSVTFQCETTGNPPPAVFWQKEGSQTLLFPGQSPPPASRISVASSGAMTIAAVQPTDAGYYLCQAISVAGSILAKALLEVVAAPAEPQPPVIRWGPANLTVLPVGATVQLPCWADGEPPPRVGWLKDGRTVPGSESRASLLENGTLQISDLRMTDSGQYECVATSSIGEMRWSGTLQVQGESWGCCGTRDAVLLGVQLPWILVPLPTGDGSLLPLPSPEPGILPGPPSTPLVTNVTKSSVTLTWKGNEQSGGTAVTYIVEAFSEAVGGPWQTVAANVEGETHTVRGLVPDTVYLFLVRALNAHGLSDPSGISEPIRTQVDTGPTPQVPPELARVAVHLQEPVVLPPGAVRLAWTVEPPSPSVQGYQVLYRQRGGRWEAWDVRAPGERGALLTGLRRGQDYEVKVRPYYLHLHGPDSAVRALRMPEAGECGAGGEGHPPHGMHCGHNAPCLTAPSAPPRAVSVVGNGTSVRISWQPPPPAEQNGVILDYRIWCLGNESRFHINQSVEGTVLATVLRGLVPGVPYRAEVAAATGAGVGARSAPISIHIAPPVEQDVGPVGWGSVAERVAAVARRPAFIAGVSGALWLIVAGFAAWLYGRRRRRKELSHFTASFAFAPAGASMGAVGPRHGPTASSLPPPALNAHPWLADAWRGGGLDATDRYYNGEGLRGAGGVLGVGAALTGWPCSAEAGISRYIAQTEPFGPGNTEGPIYSSIEAGGEELRTFHRPCSQHGPETLYGHAAPGHGRVTAVGGCWCTSLSLQPLIPHPKGKNLGKAVQTPVLSWTELLPPPPSASELSQYTEEEEEEKKGEEEMKEEEDGISGLEEHCPCTEDVPRHAASSPATPTGCWAPAAPVPVPHEDTRSLQRFDSPRSPRRPPRGTGPSPSPPLSPCSPDTSKGPVPRSHRPHGSGKTRSENPKNPPKPKGGRYPREQWMGGECVPGGGRGLPVAPSPRSVPAADLPPPPLPPPGE</sequence>
<dbReference type="FunFam" id="2.60.40.10:FF:000058">
    <property type="entry name" value="roundabout homolog 2 isoform X3"/>
    <property type="match status" value="1"/>
</dbReference>
<dbReference type="InterPro" id="IPR007110">
    <property type="entry name" value="Ig-like_dom"/>
</dbReference>
<feature type="region of interest" description="Disordered" evidence="17">
    <location>
        <begin position="1091"/>
        <end position="1277"/>
    </location>
</feature>
<dbReference type="AlphaFoldDB" id="A0A7K9YGM8"/>
<dbReference type="GO" id="GO:0006935">
    <property type="term" value="P:chemotaxis"/>
    <property type="evidence" value="ECO:0007669"/>
    <property type="project" value="UniProtKB-KW"/>
</dbReference>
<evidence type="ECO:0000256" key="10">
    <source>
        <dbReference type="ARBA" id="ARBA00022989"/>
    </source>
</evidence>
<keyword evidence="8" id="KW-0221">Differentiation</keyword>
<dbReference type="GO" id="GO:0043005">
    <property type="term" value="C:neuron projection"/>
    <property type="evidence" value="ECO:0007669"/>
    <property type="project" value="TreeGrafter"/>
</dbReference>
<dbReference type="FunFam" id="2.60.40.10:FF:000055">
    <property type="entry name" value="roundabout homolog 1 isoform X2"/>
    <property type="match status" value="1"/>
</dbReference>
<feature type="compositionally biased region" description="Basic and acidic residues" evidence="17">
    <location>
        <begin position="1164"/>
        <end position="1178"/>
    </location>
</feature>
<evidence type="ECO:0000256" key="2">
    <source>
        <dbReference type="ARBA" id="ARBA00022473"/>
    </source>
</evidence>
<evidence type="ECO:0000256" key="5">
    <source>
        <dbReference type="ARBA" id="ARBA00022692"/>
    </source>
</evidence>
<evidence type="ECO:0000313" key="22">
    <source>
        <dbReference type="Proteomes" id="UP000522663"/>
    </source>
</evidence>
<dbReference type="Proteomes" id="UP000522663">
    <property type="component" value="Unassembled WGS sequence"/>
</dbReference>
<evidence type="ECO:0000256" key="17">
    <source>
        <dbReference type="SAM" id="MobiDB-lite"/>
    </source>
</evidence>
<dbReference type="InterPro" id="IPR013783">
    <property type="entry name" value="Ig-like_fold"/>
</dbReference>
<keyword evidence="9" id="KW-0524">Neurogenesis</keyword>
<feature type="domain" description="Fibronectin type-III" evidence="20">
    <location>
        <begin position="761"/>
        <end position="857"/>
    </location>
</feature>
<organism evidence="21 22">
    <name type="scientific">Odontophorus gujanensis</name>
    <name type="common">marbled wood quail</name>
    <dbReference type="NCBI Taxonomy" id="886794"/>
    <lineage>
        <taxon>Eukaryota</taxon>
        <taxon>Metazoa</taxon>
        <taxon>Chordata</taxon>
        <taxon>Craniata</taxon>
        <taxon>Vertebrata</taxon>
        <taxon>Euteleostomi</taxon>
        <taxon>Archelosauria</taxon>
        <taxon>Archosauria</taxon>
        <taxon>Dinosauria</taxon>
        <taxon>Saurischia</taxon>
        <taxon>Theropoda</taxon>
        <taxon>Coelurosauria</taxon>
        <taxon>Aves</taxon>
        <taxon>Neognathae</taxon>
        <taxon>Galloanserae</taxon>
        <taxon>Galliformes</taxon>
        <taxon>Odontophoridae</taxon>
        <taxon>Odontophorus</taxon>
    </lineage>
</organism>
<keyword evidence="7" id="KW-0677">Repeat</keyword>
<evidence type="ECO:0000256" key="11">
    <source>
        <dbReference type="ARBA" id="ARBA00023136"/>
    </source>
</evidence>
<keyword evidence="13" id="KW-0675">Receptor</keyword>
<evidence type="ECO:0000256" key="13">
    <source>
        <dbReference type="ARBA" id="ARBA00023170"/>
    </source>
</evidence>
<dbReference type="PROSITE" id="PS50853">
    <property type="entry name" value="FN3"/>
    <property type="match status" value="3"/>
</dbReference>
<evidence type="ECO:0000256" key="7">
    <source>
        <dbReference type="ARBA" id="ARBA00022737"/>
    </source>
</evidence>
<dbReference type="InterPro" id="IPR036179">
    <property type="entry name" value="Ig-like_dom_sf"/>
</dbReference>
<feature type="domain" description="Ig-like" evidence="19">
    <location>
        <begin position="294"/>
        <end position="387"/>
    </location>
</feature>
<dbReference type="PANTHER" id="PTHR12231">
    <property type="entry name" value="CTX-RELATED TYPE I TRANSMEMBRANE PROTEIN"/>
    <property type="match status" value="1"/>
</dbReference>
<evidence type="ECO:0000259" key="20">
    <source>
        <dbReference type="PROSITE" id="PS50853"/>
    </source>
</evidence>
<proteinExistence type="inferred from homology"/>
<dbReference type="SMART" id="SM00408">
    <property type="entry name" value="IGc2"/>
    <property type="match status" value="5"/>
</dbReference>
<keyword evidence="10 18" id="KW-1133">Transmembrane helix</keyword>
<dbReference type="Gene3D" id="2.60.40.10">
    <property type="entry name" value="Immunoglobulins"/>
    <property type="match status" value="8"/>
</dbReference>
<dbReference type="InterPro" id="IPR013098">
    <property type="entry name" value="Ig_I-set"/>
</dbReference>
<comment type="caution">
    <text evidence="21">The sequence shown here is derived from an EMBL/GenBank/DDBJ whole genome shotgun (WGS) entry which is preliminary data.</text>
</comment>
<feature type="domain" description="Ig-like" evidence="19">
    <location>
        <begin position="397"/>
        <end position="485"/>
    </location>
</feature>
<dbReference type="CDD" id="cd07693">
    <property type="entry name" value="IgC_1_Robo"/>
    <property type="match status" value="1"/>
</dbReference>
<dbReference type="FunFam" id="2.60.40.10:FF:000065">
    <property type="entry name" value="roundabout homolog 1 isoform X3"/>
    <property type="match status" value="1"/>
</dbReference>
<dbReference type="CDD" id="cd00063">
    <property type="entry name" value="FN3"/>
    <property type="match status" value="3"/>
</dbReference>
<feature type="domain" description="Fibronectin type-III" evidence="20">
    <location>
        <begin position="642"/>
        <end position="734"/>
    </location>
</feature>
<dbReference type="PANTHER" id="PTHR12231:SF236">
    <property type="entry name" value="ROUNDABOUT HOMOLOG 3"/>
    <property type="match status" value="1"/>
</dbReference>
<dbReference type="EMBL" id="VXAB01005940">
    <property type="protein sequence ID" value="NXJ08878.1"/>
    <property type="molecule type" value="Genomic_DNA"/>
</dbReference>
<keyword evidence="6" id="KW-0732">Signal</keyword>
<comment type="subcellular location">
    <subcellularLocation>
        <location evidence="1">Membrane</location>
        <topology evidence="1">Single-pass type I membrane protein</topology>
    </subcellularLocation>
</comment>
<dbReference type="Pfam" id="PF13927">
    <property type="entry name" value="Ig_3"/>
    <property type="match status" value="2"/>
</dbReference>
<dbReference type="FunFam" id="2.60.40.10:FF:000008">
    <property type="entry name" value="roundabout homolog 2 isoform X2"/>
    <property type="match status" value="2"/>
</dbReference>
<evidence type="ECO:0000313" key="21">
    <source>
        <dbReference type="EMBL" id="NXJ08878.1"/>
    </source>
</evidence>
<keyword evidence="12" id="KW-1015">Disulfide bond</keyword>
<dbReference type="InterPro" id="IPR013106">
    <property type="entry name" value="Ig_V-set"/>
</dbReference>
<dbReference type="InterPro" id="IPR003961">
    <property type="entry name" value="FN3_dom"/>
</dbReference>
<keyword evidence="14" id="KW-0325">Glycoprotein</keyword>
<dbReference type="GO" id="GO:0030154">
    <property type="term" value="P:cell differentiation"/>
    <property type="evidence" value="ECO:0007669"/>
    <property type="project" value="UniProtKB-KW"/>
</dbReference>
<feature type="non-terminal residue" evidence="21">
    <location>
        <position position="1"/>
    </location>
</feature>
<feature type="compositionally biased region" description="Pro residues" evidence="17">
    <location>
        <begin position="1266"/>
        <end position="1277"/>
    </location>
</feature>
<evidence type="ECO:0000256" key="14">
    <source>
        <dbReference type="ARBA" id="ARBA00023180"/>
    </source>
</evidence>
<keyword evidence="5 18" id="KW-0812">Transmembrane</keyword>
<evidence type="ECO:0000256" key="4">
    <source>
        <dbReference type="ARBA" id="ARBA00022553"/>
    </source>
</evidence>
<evidence type="ECO:0000259" key="19">
    <source>
        <dbReference type="PROSITE" id="PS50835"/>
    </source>
</evidence>
<dbReference type="InterPro" id="IPR051170">
    <property type="entry name" value="Neural/epithelial_adhesion"/>
</dbReference>
<feature type="domain" description="Fibronectin type-III" evidence="20">
    <location>
        <begin position="534"/>
        <end position="628"/>
    </location>
</feature>
<keyword evidence="3" id="KW-0145">Chemotaxis</keyword>
<dbReference type="GO" id="GO:0016020">
    <property type="term" value="C:membrane"/>
    <property type="evidence" value="ECO:0007669"/>
    <property type="project" value="UniProtKB-SubCell"/>
</dbReference>
<feature type="domain" description="Ig-like" evidence="19">
    <location>
        <begin position="11"/>
        <end position="107"/>
    </location>
</feature>
<evidence type="ECO:0000256" key="8">
    <source>
        <dbReference type="ARBA" id="ARBA00022782"/>
    </source>
</evidence>
<dbReference type="GO" id="GO:0022603">
    <property type="term" value="P:regulation of anatomical structure morphogenesis"/>
    <property type="evidence" value="ECO:0007669"/>
    <property type="project" value="UniProtKB-ARBA"/>
</dbReference>
<dbReference type="InterPro" id="IPR036116">
    <property type="entry name" value="FN3_sf"/>
</dbReference>
<reference evidence="21 22" key="1">
    <citation type="submission" date="2019-09" db="EMBL/GenBank/DDBJ databases">
        <title>Bird 10,000 Genomes (B10K) Project - Family phase.</title>
        <authorList>
            <person name="Zhang G."/>
        </authorList>
    </citation>
    <scope>NUCLEOTIDE SEQUENCE [LARGE SCALE GENOMIC DNA]</scope>
    <source>
        <strain evidence="21">B10K-DU-001-53</strain>
        <tissue evidence="21">Muscle</tissue>
    </source>
</reference>
<dbReference type="FunFam" id="2.60.40.10:FF:000043">
    <property type="entry name" value="roundabout homolog 2 isoform X2"/>
    <property type="match status" value="1"/>
</dbReference>
<keyword evidence="2" id="KW-0217">Developmental protein</keyword>
<dbReference type="SMART" id="SM00060">
    <property type="entry name" value="FN3"/>
    <property type="match status" value="3"/>
</dbReference>
<dbReference type="PROSITE" id="PS50835">
    <property type="entry name" value="IG_LIKE"/>
    <property type="match status" value="5"/>
</dbReference>
<dbReference type="SUPFAM" id="SSF48726">
    <property type="entry name" value="Immunoglobulin"/>
    <property type="match status" value="5"/>
</dbReference>